<feature type="region of interest" description="Disordered" evidence="1">
    <location>
        <begin position="91"/>
        <end position="134"/>
    </location>
</feature>
<evidence type="ECO:0000313" key="3">
    <source>
        <dbReference type="Proteomes" id="UP000646827"/>
    </source>
</evidence>
<proteinExistence type="predicted"/>
<evidence type="ECO:0000313" key="2">
    <source>
        <dbReference type="EMBL" id="KAG2227395.1"/>
    </source>
</evidence>
<sequence length="504" mass="58454">MVAPLIIDNAGRVAMAAIGLLEQKAEDWKQVVPEAHDFHRECIHFRNIIEALQMTPGVIEKESSRRKGAPRKLASIAKAIHISVKLKQFKKHAGNAEETRPLNNTTHDNSQSNSSYGAATTEVTTKPKPKHQQRGTQAIVAEITEHIDKSQKRLDKFIKEHEKKKSWHLQIRWMFRRALIAKEHRDFIRDESNAIRHLLNDLVLCQKLAETAATPSIDLFQADLTEEPYMFWKKHIGQNIVGKWSVFFTAYSLLYGQMDQYDLAYAERTLKSQHGGDEVTIYSFISFTRKHGFPFKKSIAKATPETEPPLSEEARMEITKMVMNMVTDFSKEEMRKNVIALYSWFDGIKRSDEEGHQQRANEWATLVKETRRLKEEDYTERHGKAVEVDRARRELSFFYQRYMVMWRVGQVSREAIKDIDFPGKARINDFLRMCKPLDKANYHIIIGKKDNWEIHAKPKVYKFLEKLLQKPQENKKTQFTEASNSNNQQQNGGEAVVQALNVRG</sequence>
<dbReference type="EMBL" id="JAEPRB010000007">
    <property type="protein sequence ID" value="KAG2227395.1"/>
    <property type="molecule type" value="Genomic_DNA"/>
</dbReference>
<organism evidence="2 3">
    <name type="scientific">Circinella minor</name>
    <dbReference type="NCBI Taxonomy" id="1195481"/>
    <lineage>
        <taxon>Eukaryota</taxon>
        <taxon>Fungi</taxon>
        <taxon>Fungi incertae sedis</taxon>
        <taxon>Mucoromycota</taxon>
        <taxon>Mucoromycotina</taxon>
        <taxon>Mucoromycetes</taxon>
        <taxon>Mucorales</taxon>
        <taxon>Lichtheimiaceae</taxon>
        <taxon>Circinella</taxon>
    </lineage>
</organism>
<comment type="caution">
    <text evidence="2">The sequence shown here is derived from an EMBL/GenBank/DDBJ whole genome shotgun (WGS) entry which is preliminary data.</text>
</comment>
<name>A0A8H7SD73_9FUNG</name>
<accession>A0A8H7SD73</accession>
<evidence type="ECO:0000256" key="1">
    <source>
        <dbReference type="SAM" id="MobiDB-lite"/>
    </source>
</evidence>
<dbReference type="AlphaFoldDB" id="A0A8H7SD73"/>
<feature type="compositionally biased region" description="Polar residues" evidence="1">
    <location>
        <begin position="101"/>
        <end position="124"/>
    </location>
</feature>
<feature type="region of interest" description="Disordered" evidence="1">
    <location>
        <begin position="475"/>
        <end position="495"/>
    </location>
</feature>
<keyword evidence="3" id="KW-1185">Reference proteome</keyword>
<reference evidence="2 3" key="1">
    <citation type="submission" date="2020-12" db="EMBL/GenBank/DDBJ databases">
        <title>Metabolic potential, ecology and presence of endohyphal bacteria is reflected in genomic diversity of Mucoromycotina.</title>
        <authorList>
            <person name="Muszewska A."/>
            <person name="Okrasinska A."/>
            <person name="Steczkiewicz K."/>
            <person name="Drgas O."/>
            <person name="Orlowska M."/>
            <person name="Perlinska-Lenart U."/>
            <person name="Aleksandrzak-Piekarczyk T."/>
            <person name="Szatraj K."/>
            <person name="Zielenkiewicz U."/>
            <person name="Pilsyk S."/>
            <person name="Malc E."/>
            <person name="Mieczkowski P."/>
            <person name="Kruszewska J.S."/>
            <person name="Biernat P."/>
            <person name="Pawlowska J."/>
        </authorList>
    </citation>
    <scope>NUCLEOTIDE SEQUENCE [LARGE SCALE GENOMIC DNA]</scope>
    <source>
        <strain evidence="2 3">CBS 142.35</strain>
    </source>
</reference>
<protein>
    <submittedName>
        <fullName evidence="2">Uncharacterized protein</fullName>
    </submittedName>
</protein>
<dbReference type="Proteomes" id="UP000646827">
    <property type="component" value="Unassembled WGS sequence"/>
</dbReference>
<dbReference type="OrthoDB" id="2227827at2759"/>
<gene>
    <name evidence="2" type="ORF">INT45_007420</name>
</gene>